<dbReference type="EMBL" id="BLXT01006999">
    <property type="protein sequence ID" value="GFO35362.1"/>
    <property type="molecule type" value="Genomic_DNA"/>
</dbReference>
<organism evidence="2 3">
    <name type="scientific">Plakobranchus ocellatus</name>
    <dbReference type="NCBI Taxonomy" id="259542"/>
    <lineage>
        <taxon>Eukaryota</taxon>
        <taxon>Metazoa</taxon>
        <taxon>Spiralia</taxon>
        <taxon>Lophotrochozoa</taxon>
        <taxon>Mollusca</taxon>
        <taxon>Gastropoda</taxon>
        <taxon>Heterobranchia</taxon>
        <taxon>Euthyneura</taxon>
        <taxon>Panpulmonata</taxon>
        <taxon>Sacoglossa</taxon>
        <taxon>Placobranchoidea</taxon>
        <taxon>Plakobranchidae</taxon>
        <taxon>Plakobranchus</taxon>
    </lineage>
</organism>
<evidence type="ECO:0000256" key="1">
    <source>
        <dbReference type="SAM" id="MobiDB-lite"/>
    </source>
</evidence>
<name>A0AAV4CTZ0_9GAST</name>
<reference evidence="2 3" key="1">
    <citation type="journal article" date="2021" name="Elife">
        <title>Chloroplast acquisition without the gene transfer in kleptoplastic sea slugs, Plakobranchus ocellatus.</title>
        <authorList>
            <person name="Maeda T."/>
            <person name="Takahashi S."/>
            <person name="Yoshida T."/>
            <person name="Shimamura S."/>
            <person name="Takaki Y."/>
            <person name="Nagai Y."/>
            <person name="Toyoda A."/>
            <person name="Suzuki Y."/>
            <person name="Arimoto A."/>
            <person name="Ishii H."/>
            <person name="Satoh N."/>
            <person name="Nishiyama T."/>
            <person name="Hasebe M."/>
            <person name="Maruyama T."/>
            <person name="Minagawa J."/>
            <person name="Obokata J."/>
            <person name="Shigenobu S."/>
        </authorList>
    </citation>
    <scope>NUCLEOTIDE SEQUENCE [LARGE SCALE GENOMIC DNA]</scope>
</reference>
<protein>
    <recommendedName>
        <fullName evidence="4">DDE Tnp4 domain-containing protein</fullName>
    </recommendedName>
</protein>
<feature type="region of interest" description="Disordered" evidence="1">
    <location>
        <begin position="111"/>
        <end position="136"/>
    </location>
</feature>
<proteinExistence type="predicted"/>
<keyword evidence="3" id="KW-1185">Reference proteome</keyword>
<sequence>MCLQLPQTKEEWLKIANTFASRWQFPNCLGAIDDKHIAIAQPPGSGSFFCNDKKFFSMLLMGIANADYKLMFGVLKSKRALSPANIEDVVFACCVLHNFLRKHAPDKYIPQGSLDTEGKDHELQEEPPAGDTNIADMGRCASKNAADQAKETRDLFMEYFNNHNEGAVS</sequence>
<evidence type="ECO:0008006" key="4">
    <source>
        <dbReference type="Google" id="ProtNLM"/>
    </source>
</evidence>
<evidence type="ECO:0000313" key="2">
    <source>
        <dbReference type="EMBL" id="GFO35362.1"/>
    </source>
</evidence>
<accession>A0AAV4CTZ0</accession>
<dbReference type="Proteomes" id="UP000735302">
    <property type="component" value="Unassembled WGS sequence"/>
</dbReference>
<gene>
    <name evidence="2" type="ORF">PoB_006186700</name>
</gene>
<comment type="caution">
    <text evidence="2">The sequence shown here is derived from an EMBL/GenBank/DDBJ whole genome shotgun (WGS) entry which is preliminary data.</text>
</comment>
<dbReference type="AlphaFoldDB" id="A0AAV4CTZ0"/>
<evidence type="ECO:0000313" key="3">
    <source>
        <dbReference type="Proteomes" id="UP000735302"/>
    </source>
</evidence>